<evidence type="ECO:0000313" key="4">
    <source>
        <dbReference type="EMBL" id="NFV82182.1"/>
    </source>
</evidence>
<gene>
    <name evidence="4" type="ORF">G4223_18900</name>
</gene>
<feature type="chain" id="PRO_5028873457" description="Cobalt ABC transporter permease" evidence="3">
    <location>
        <begin position="20"/>
        <end position="186"/>
    </location>
</feature>
<feature type="transmembrane region" description="Helical" evidence="2">
    <location>
        <begin position="161"/>
        <end position="180"/>
    </location>
</feature>
<dbReference type="AlphaFoldDB" id="A0A7C9QWG2"/>
<reference evidence="4 5" key="1">
    <citation type="submission" date="2020-02" db="EMBL/GenBank/DDBJ databases">
        <authorList>
            <person name="Dziuba M."/>
            <person name="Kuznetsov B."/>
            <person name="Mardanov A."/>
            <person name="Ravin N."/>
            <person name="Grouzdev D."/>
        </authorList>
    </citation>
    <scope>NUCLEOTIDE SEQUENCE [LARGE SCALE GENOMIC DNA]</scope>
    <source>
        <strain evidence="4 5">SpK</strain>
    </source>
</reference>
<keyword evidence="2" id="KW-0812">Transmembrane</keyword>
<evidence type="ECO:0000313" key="5">
    <source>
        <dbReference type="Proteomes" id="UP000480684"/>
    </source>
</evidence>
<protein>
    <recommendedName>
        <fullName evidence="6">Cobalt ABC transporter permease</fullName>
    </recommendedName>
</protein>
<accession>A0A7C9QWG2</accession>
<dbReference type="RefSeq" id="WP_163682972.1">
    <property type="nucleotide sequence ID" value="NZ_JAAIYP010000046.1"/>
</dbReference>
<dbReference type="EMBL" id="JAAIYP010000046">
    <property type="protein sequence ID" value="NFV82182.1"/>
    <property type="molecule type" value="Genomic_DNA"/>
</dbReference>
<comment type="caution">
    <text evidence="4">The sequence shown here is derived from an EMBL/GenBank/DDBJ whole genome shotgun (WGS) entry which is preliminary data.</text>
</comment>
<keyword evidence="2" id="KW-1133">Transmembrane helix</keyword>
<keyword evidence="3" id="KW-0732">Signal</keyword>
<evidence type="ECO:0000256" key="3">
    <source>
        <dbReference type="SAM" id="SignalP"/>
    </source>
</evidence>
<keyword evidence="5" id="KW-1185">Reference proteome</keyword>
<evidence type="ECO:0008006" key="6">
    <source>
        <dbReference type="Google" id="ProtNLM"/>
    </source>
</evidence>
<keyword evidence="2" id="KW-0472">Membrane</keyword>
<proteinExistence type="predicted"/>
<feature type="signal peptide" evidence="3">
    <location>
        <begin position="1"/>
        <end position="19"/>
    </location>
</feature>
<dbReference type="Proteomes" id="UP000480684">
    <property type="component" value="Unassembled WGS sequence"/>
</dbReference>
<feature type="region of interest" description="Disordered" evidence="1">
    <location>
        <begin position="105"/>
        <end position="127"/>
    </location>
</feature>
<evidence type="ECO:0000256" key="1">
    <source>
        <dbReference type="SAM" id="MobiDB-lite"/>
    </source>
</evidence>
<sequence length="186" mass="19260">MKRLLLTAALVLAASPALAHKLKVFAAAEGATIVGTAYFAGGGKAQNSTGRLLAADGTVLTEFRTDAQGGFRLDVASRQDYRVAVDSGDGHVAETRVAASELPLSLPMGEGSSTPSAPAPVAAPTPATAGTDAIEMAVARQILPLRQQIDALEERTRFSDIMAGIGTIFGVFGIFAWIAARRPRTP</sequence>
<organism evidence="4 5">
    <name type="scientific">Magnetospirillum aberrantis SpK</name>
    <dbReference type="NCBI Taxonomy" id="908842"/>
    <lineage>
        <taxon>Bacteria</taxon>
        <taxon>Pseudomonadati</taxon>
        <taxon>Pseudomonadota</taxon>
        <taxon>Alphaproteobacteria</taxon>
        <taxon>Rhodospirillales</taxon>
        <taxon>Rhodospirillaceae</taxon>
        <taxon>Magnetospirillum</taxon>
    </lineage>
</organism>
<name>A0A7C9QWG2_9PROT</name>
<evidence type="ECO:0000256" key="2">
    <source>
        <dbReference type="SAM" id="Phobius"/>
    </source>
</evidence>